<dbReference type="Proteomes" id="UP000035740">
    <property type="component" value="Unassembled WGS sequence"/>
</dbReference>
<name>A0A0J8B2N2_BETVV</name>
<proteinExistence type="predicted"/>
<dbReference type="EMBL" id="KQ095951">
    <property type="protein sequence ID" value="KMS94118.1"/>
    <property type="molecule type" value="Genomic_DNA"/>
</dbReference>
<evidence type="ECO:0000313" key="1">
    <source>
        <dbReference type="EMBL" id="KMS94118.1"/>
    </source>
</evidence>
<sequence length="138" mass="16141">MTQLSRLYASMLPFLNDHDYIITTDVDLLPIAVGDGQYYDSYDAKQSSDNFTPLIWQANQPILLFDLAEFQATDNKWNYQFKEWALSNIGMTSRRWRQILHIPAPIFAVPVPFEQSIVERVNEDVKTILLHAGDEWFW</sequence>
<evidence type="ECO:0000313" key="2">
    <source>
        <dbReference type="Proteomes" id="UP000035740"/>
    </source>
</evidence>
<gene>
    <name evidence="1" type="ORF">BVRB_024620</name>
</gene>
<keyword evidence="2" id="KW-1185">Reference proteome</keyword>
<dbReference type="AlphaFoldDB" id="A0A0J8B2N2"/>
<dbReference type="Gramene" id="KMS94118">
    <property type="protein sequence ID" value="KMS94118"/>
    <property type="gene ID" value="BVRB_024620"/>
</dbReference>
<feature type="non-terminal residue" evidence="1">
    <location>
        <position position="138"/>
    </location>
</feature>
<organism evidence="1 2">
    <name type="scientific">Beta vulgaris subsp. vulgaris</name>
    <name type="common">Beet</name>
    <dbReference type="NCBI Taxonomy" id="3555"/>
    <lineage>
        <taxon>Eukaryota</taxon>
        <taxon>Viridiplantae</taxon>
        <taxon>Streptophyta</taxon>
        <taxon>Embryophyta</taxon>
        <taxon>Tracheophyta</taxon>
        <taxon>Spermatophyta</taxon>
        <taxon>Magnoliopsida</taxon>
        <taxon>eudicotyledons</taxon>
        <taxon>Gunneridae</taxon>
        <taxon>Pentapetalae</taxon>
        <taxon>Caryophyllales</taxon>
        <taxon>Chenopodiaceae</taxon>
        <taxon>Betoideae</taxon>
        <taxon>Beta</taxon>
    </lineage>
</organism>
<dbReference type="OrthoDB" id="10001438at2759"/>
<accession>A0A0J8B2N2</accession>
<reference evidence="1 2" key="1">
    <citation type="journal article" date="2014" name="Nature">
        <title>The genome of the recently domesticated crop plant sugar beet (Beta vulgaris).</title>
        <authorList>
            <person name="Dohm J.C."/>
            <person name="Minoche A.E."/>
            <person name="Holtgrawe D."/>
            <person name="Capella-Gutierrez S."/>
            <person name="Zakrzewski F."/>
            <person name="Tafer H."/>
            <person name="Rupp O."/>
            <person name="Sorensen T.R."/>
            <person name="Stracke R."/>
            <person name="Reinhardt R."/>
            <person name="Goesmann A."/>
            <person name="Kraft T."/>
            <person name="Schulz B."/>
            <person name="Stadler P.F."/>
            <person name="Schmidt T."/>
            <person name="Gabaldon T."/>
            <person name="Lehrach H."/>
            <person name="Weisshaar B."/>
            <person name="Himmelbauer H."/>
        </authorList>
    </citation>
    <scope>NUCLEOTIDE SEQUENCE [LARGE SCALE GENOMIC DNA]</scope>
    <source>
        <tissue evidence="1">Taproot</tissue>
    </source>
</reference>
<protein>
    <submittedName>
        <fullName evidence="1">Uncharacterized protein</fullName>
    </submittedName>
</protein>